<accession>A0A0P6S930</accession>
<gene>
    <name evidence="1" type="ORF">AKK44_01475</name>
</gene>
<sequence>MKRYIIEQLANETDTITIMFTNGKQHTFCQVANECPDNPNIIELKLSDAQYIVLVNLDQVTYISHHS</sequence>
<reference evidence="1 2" key="1">
    <citation type="submission" date="2015-08" db="EMBL/GenBank/DDBJ databases">
        <title>Genome sequence of Streptococcus phocae subsp. phocae ATCC 51973T isolated from liver specimen obtained from seal.</title>
        <authorList>
            <person name="Avendano-Herrera R."/>
        </authorList>
    </citation>
    <scope>NUCLEOTIDE SEQUENCE [LARGE SCALE GENOMIC DNA]</scope>
    <source>
        <strain evidence="1 2">ATCC 51973</strain>
    </source>
</reference>
<dbReference type="PATRIC" id="fig|119224.3.peg.1425"/>
<evidence type="ECO:0000313" key="1">
    <source>
        <dbReference type="EMBL" id="KPJ23076.1"/>
    </source>
</evidence>
<keyword evidence="2" id="KW-1185">Reference proteome</keyword>
<name>A0A0P6S930_9STRE</name>
<comment type="caution">
    <text evidence="1">The sequence shown here is derived from an EMBL/GenBank/DDBJ whole genome shotgun (WGS) entry which is preliminary data.</text>
</comment>
<dbReference type="Proteomes" id="UP000049578">
    <property type="component" value="Unassembled WGS sequence"/>
</dbReference>
<proteinExistence type="predicted"/>
<protein>
    <submittedName>
        <fullName evidence="1">Uncharacterized protein</fullName>
    </submittedName>
</protein>
<dbReference type="EMBL" id="LHQM01000005">
    <property type="protein sequence ID" value="KPJ23076.1"/>
    <property type="molecule type" value="Genomic_DNA"/>
</dbReference>
<organism evidence="1 2">
    <name type="scientific">Streptococcus phocae</name>
    <dbReference type="NCBI Taxonomy" id="119224"/>
    <lineage>
        <taxon>Bacteria</taxon>
        <taxon>Bacillati</taxon>
        <taxon>Bacillota</taxon>
        <taxon>Bacilli</taxon>
        <taxon>Lactobacillales</taxon>
        <taxon>Streptococcaceae</taxon>
        <taxon>Streptococcus</taxon>
    </lineage>
</organism>
<dbReference type="AlphaFoldDB" id="A0A0P6S930"/>
<evidence type="ECO:0000313" key="2">
    <source>
        <dbReference type="Proteomes" id="UP000049578"/>
    </source>
</evidence>
<dbReference type="RefSeq" id="WP_050315894.1">
    <property type="nucleotide sequence ID" value="NZ_LHQM01000005.1"/>
</dbReference>